<dbReference type="AlphaFoldDB" id="A0A099I165"/>
<feature type="transmembrane region" description="Helical" evidence="1">
    <location>
        <begin position="205"/>
        <end position="226"/>
    </location>
</feature>
<evidence type="ECO:0000256" key="1">
    <source>
        <dbReference type="SAM" id="Phobius"/>
    </source>
</evidence>
<proteinExistence type="predicted"/>
<dbReference type="Proteomes" id="UP001203972">
    <property type="component" value="Unassembled WGS sequence"/>
</dbReference>
<dbReference type="Proteomes" id="UP000030008">
    <property type="component" value="Unassembled WGS sequence"/>
</dbReference>
<keyword evidence="1" id="KW-0812">Transmembrane</keyword>
<reference evidence="3" key="3">
    <citation type="journal article" date="2022" name="Clin. Infect. Dis.">
        <title>Association between Clostridium innocuum and antibiotic-associated diarrhea in adults and children: A cross-sectional study and comparative genomics analysis.</title>
        <authorList>
            <person name="Cherny K.E."/>
            <person name="Muscat E.B."/>
            <person name="Balaji A."/>
            <person name="Mukherjee J."/>
            <person name="Ozer E.A."/>
            <person name="Angarone M.P."/>
            <person name="Hauser A.R."/>
            <person name="Sichel J.S."/>
            <person name="Amponsah E."/>
            <person name="Kociolek L.K."/>
        </authorList>
    </citation>
    <scope>NUCLEOTIDE SEQUENCE</scope>
    <source>
        <strain evidence="3">NU1-AC-029v</strain>
    </source>
</reference>
<feature type="transmembrane region" description="Helical" evidence="1">
    <location>
        <begin position="50"/>
        <end position="72"/>
    </location>
</feature>
<evidence type="ECO:0000313" key="4">
    <source>
        <dbReference type="EMBL" id="MZH58124.1"/>
    </source>
</evidence>
<keyword evidence="1" id="KW-1133">Transmembrane helix</keyword>
<sequence length="281" mass="30996">MQDVLQDVFHDALPMIPFLFLTYLLMEYLEHKSNDRFQKRLESARALGPLIGGILGIVPQCGFSVLASGLYMNRSISLGTLLAVFISTSDEAIPILVAQPKQINVLFSVIAVKLVIAVLVGYIVDLLVRGHRLKENHPLHDIHAECEKESVEEHHSIVYIAMIRTIKIFIFVFAVNFALSVFIYYIGEDTLRTILAQGSYLQPMLAALAGFIPNCAASVILAQLFMDGVLSFGALTAGLITSAGLGLLVLLRMYDNKKDILRIFAILFVTAITSGIVLQLF</sequence>
<accession>A0A099I165</accession>
<organism evidence="2 5">
    <name type="scientific">Clostridium innocuum</name>
    <dbReference type="NCBI Taxonomy" id="1522"/>
    <lineage>
        <taxon>Bacteria</taxon>
        <taxon>Bacillati</taxon>
        <taxon>Bacillota</taxon>
        <taxon>Clostridia</taxon>
        <taxon>Eubacteriales</taxon>
        <taxon>Clostridiaceae</taxon>
        <taxon>Clostridium</taxon>
    </lineage>
</organism>
<feature type="transmembrane region" description="Helical" evidence="1">
    <location>
        <begin position="157"/>
        <end position="185"/>
    </location>
</feature>
<comment type="caution">
    <text evidence="2">The sequence shown here is derived from an EMBL/GenBank/DDBJ whole genome shotgun (WGS) entry which is preliminary data.</text>
</comment>
<dbReference type="InterPro" id="IPR021552">
    <property type="entry name" value="ArsP_2"/>
</dbReference>
<feature type="transmembrane region" description="Helical" evidence="1">
    <location>
        <begin position="105"/>
        <end position="124"/>
    </location>
</feature>
<evidence type="ECO:0000313" key="3">
    <source>
        <dbReference type="EMBL" id="MCR0235211.1"/>
    </source>
</evidence>
<gene>
    <name evidence="2" type="ORF">CIAN88_21175</name>
    <name evidence="4" type="ORF">GT664_20770</name>
    <name evidence="3" type="ORF">MKC95_20815</name>
</gene>
<dbReference type="Proteomes" id="UP000604383">
    <property type="component" value="Unassembled WGS sequence"/>
</dbReference>
<feature type="transmembrane region" description="Helical" evidence="1">
    <location>
        <begin position="263"/>
        <end position="280"/>
    </location>
</feature>
<protein>
    <submittedName>
        <fullName evidence="3">Arsenic efflux protein</fullName>
    </submittedName>
    <submittedName>
        <fullName evidence="2">Membrane protein</fullName>
    </submittedName>
</protein>
<dbReference type="RefSeq" id="WP_008817664.1">
    <property type="nucleotide sequence ID" value="NZ_AP025565.1"/>
</dbReference>
<dbReference type="EMBL" id="JQIF01000127">
    <property type="protein sequence ID" value="KGJ51326.1"/>
    <property type="molecule type" value="Genomic_DNA"/>
</dbReference>
<evidence type="ECO:0000313" key="5">
    <source>
        <dbReference type="Proteomes" id="UP000030008"/>
    </source>
</evidence>
<reference evidence="2 5" key="1">
    <citation type="submission" date="2014-08" db="EMBL/GenBank/DDBJ databases">
        <title>Clostridium innocuum, an unnegligible vancomycin-resistant pathogen causing extra-intestinal infections.</title>
        <authorList>
            <person name="Feng Y."/>
            <person name="Chiu C.-H."/>
        </authorList>
    </citation>
    <scope>NUCLEOTIDE SEQUENCE [LARGE SCALE GENOMIC DNA]</scope>
    <source>
        <strain evidence="2 5">AN88</strain>
    </source>
</reference>
<dbReference type="Pfam" id="PF11449">
    <property type="entry name" value="ArsP_2"/>
    <property type="match status" value="2"/>
</dbReference>
<reference evidence="4" key="2">
    <citation type="journal article" date="2019" name="Nat. Med.">
        <title>A library of human gut bacterial isolates paired with longitudinal multiomics data enables mechanistic microbiome research.</title>
        <authorList>
            <person name="Poyet M."/>
            <person name="Groussin M."/>
            <person name="Gibbons S.M."/>
            <person name="Avila-Pacheco J."/>
            <person name="Jiang X."/>
            <person name="Kearney S.M."/>
            <person name="Perrotta A.R."/>
            <person name="Berdy B."/>
            <person name="Zhao S."/>
            <person name="Lieberman T.D."/>
            <person name="Swanson P.K."/>
            <person name="Smith M."/>
            <person name="Roesemann S."/>
            <person name="Alexander J.E."/>
            <person name="Rich S.A."/>
            <person name="Livny J."/>
            <person name="Vlamakis H."/>
            <person name="Clish C."/>
            <person name="Bullock K."/>
            <person name="Deik A."/>
            <person name="Scott J."/>
            <person name="Pierce K.A."/>
            <person name="Xavier R.J."/>
            <person name="Alm E.J."/>
        </authorList>
    </citation>
    <scope>NUCLEOTIDE SEQUENCE</scope>
    <source>
        <strain evidence="4">BIOML-A12</strain>
    </source>
</reference>
<feature type="transmembrane region" description="Helical" evidence="1">
    <location>
        <begin position="232"/>
        <end position="251"/>
    </location>
</feature>
<feature type="transmembrane region" description="Helical" evidence="1">
    <location>
        <begin position="78"/>
        <end position="98"/>
    </location>
</feature>
<evidence type="ECO:0000313" key="2">
    <source>
        <dbReference type="EMBL" id="KGJ51326.1"/>
    </source>
</evidence>
<feature type="transmembrane region" description="Helical" evidence="1">
    <location>
        <begin position="12"/>
        <end position="29"/>
    </location>
</feature>
<dbReference type="NCBIfam" id="NF037962">
    <property type="entry name" value="arsenic_eff"/>
    <property type="match status" value="1"/>
</dbReference>
<dbReference type="EMBL" id="WWTN01000055">
    <property type="protein sequence ID" value="MZH58124.1"/>
    <property type="molecule type" value="Genomic_DNA"/>
</dbReference>
<dbReference type="EMBL" id="JAKTMA010000055">
    <property type="protein sequence ID" value="MCR0235211.1"/>
    <property type="molecule type" value="Genomic_DNA"/>
</dbReference>
<keyword evidence="1" id="KW-0472">Membrane</keyword>
<name>A0A099I165_CLOIN</name>